<sequence>NPALPHITTPPPPPPSVKSVSLSLSVTRSNRRPLFWCLDAFLLLHLFGASSPIKPLFSISLFVFSSPSFVIIF</sequence>
<dbReference type="EMBL" id="ABJB010324664">
    <property type="status" value="NOT_ANNOTATED_CDS"/>
    <property type="molecule type" value="Genomic_DNA"/>
</dbReference>
<protein>
    <submittedName>
        <fullName evidence="1 2">Uncharacterized protein</fullName>
    </submittedName>
</protein>
<feature type="non-terminal residue" evidence="1">
    <location>
        <position position="1"/>
    </location>
</feature>
<evidence type="ECO:0000313" key="3">
    <source>
        <dbReference type="Proteomes" id="UP000001555"/>
    </source>
</evidence>
<dbReference type="AlphaFoldDB" id="B7PZP5"/>
<keyword evidence="3" id="KW-1185">Reference proteome</keyword>
<dbReference type="PaxDb" id="6945-B7PZP5"/>
<gene>
    <name evidence="1" type="ORF">IscW_ISCW009875</name>
</gene>
<proteinExistence type="predicted"/>
<reference evidence="1 3" key="1">
    <citation type="submission" date="2008-03" db="EMBL/GenBank/DDBJ databases">
        <title>Annotation of Ixodes scapularis.</title>
        <authorList>
            <consortium name="Ixodes scapularis Genome Project Consortium"/>
            <person name="Caler E."/>
            <person name="Hannick L.I."/>
            <person name="Bidwell S."/>
            <person name="Joardar V."/>
            <person name="Thiagarajan M."/>
            <person name="Amedeo P."/>
            <person name="Galinsky K.J."/>
            <person name="Schobel S."/>
            <person name="Inman J."/>
            <person name="Hostetler J."/>
            <person name="Miller J."/>
            <person name="Hammond M."/>
            <person name="Megy K."/>
            <person name="Lawson D."/>
            <person name="Kodira C."/>
            <person name="Sutton G."/>
            <person name="Meyer J."/>
            <person name="Hill C.A."/>
            <person name="Birren B."/>
            <person name="Nene V."/>
            <person name="Collins F."/>
            <person name="Alarcon-Chaidez F."/>
            <person name="Wikel S."/>
            <person name="Strausberg R."/>
        </authorList>
    </citation>
    <scope>NUCLEOTIDE SEQUENCE [LARGE SCALE GENOMIC DNA]</scope>
    <source>
        <strain evidence="3">Wikel</strain>
        <strain evidence="1">Wikel colony</strain>
    </source>
</reference>
<dbReference type="HOGENOM" id="CLU_2711983_0_0_1"/>
<evidence type="ECO:0000313" key="1">
    <source>
        <dbReference type="EMBL" id="EEC12067.1"/>
    </source>
</evidence>
<dbReference type="InParanoid" id="B7PZP5"/>
<dbReference type="EMBL" id="DS827007">
    <property type="protein sequence ID" value="EEC12067.1"/>
    <property type="molecule type" value="Genomic_DNA"/>
</dbReference>
<dbReference type="EnsemblMetazoa" id="ISCW009875-RA">
    <property type="protein sequence ID" value="ISCW009875-PA"/>
    <property type="gene ID" value="ISCW009875"/>
</dbReference>
<reference evidence="2" key="2">
    <citation type="submission" date="2020-05" db="UniProtKB">
        <authorList>
            <consortium name="EnsemblMetazoa"/>
        </authorList>
    </citation>
    <scope>IDENTIFICATION</scope>
    <source>
        <strain evidence="2">wikel</strain>
    </source>
</reference>
<accession>B7PZP5</accession>
<dbReference type="VEuPathDB" id="VectorBase:ISCW009875"/>
<name>B7PZP5_IXOSC</name>
<feature type="non-terminal residue" evidence="1">
    <location>
        <position position="73"/>
    </location>
</feature>
<organism>
    <name type="scientific">Ixodes scapularis</name>
    <name type="common">Black-legged tick</name>
    <name type="synonym">Deer tick</name>
    <dbReference type="NCBI Taxonomy" id="6945"/>
    <lineage>
        <taxon>Eukaryota</taxon>
        <taxon>Metazoa</taxon>
        <taxon>Ecdysozoa</taxon>
        <taxon>Arthropoda</taxon>
        <taxon>Chelicerata</taxon>
        <taxon>Arachnida</taxon>
        <taxon>Acari</taxon>
        <taxon>Parasitiformes</taxon>
        <taxon>Ixodida</taxon>
        <taxon>Ixodoidea</taxon>
        <taxon>Ixodidae</taxon>
        <taxon>Ixodinae</taxon>
        <taxon>Ixodes</taxon>
    </lineage>
</organism>
<evidence type="ECO:0000313" key="2">
    <source>
        <dbReference type="EnsemblMetazoa" id="ISCW009875-PA"/>
    </source>
</evidence>
<dbReference type="Proteomes" id="UP000001555">
    <property type="component" value="Unassembled WGS sequence"/>
</dbReference>